<dbReference type="Gene3D" id="1.10.10.10">
    <property type="entry name" value="Winged helix-like DNA-binding domain superfamily/Winged helix DNA-binding domain"/>
    <property type="match status" value="1"/>
</dbReference>
<gene>
    <name evidence="5" type="ORF">Pen02_76580</name>
</gene>
<reference evidence="5 6" key="1">
    <citation type="submission" date="2021-01" db="EMBL/GenBank/DDBJ databases">
        <title>Whole genome shotgun sequence of Plantactinospora endophytica NBRC 110450.</title>
        <authorList>
            <person name="Komaki H."/>
            <person name="Tamura T."/>
        </authorList>
    </citation>
    <scope>NUCLEOTIDE SEQUENCE [LARGE SCALE GENOMIC DNA]</scope>
    <source>
        <strain evidence="5 6">NBRC 110450</strain>
    </source>
</reference>
<organism evidence="5 6">
    <name type="scientific">Plantactinospora endophytica</name>
    <dbReference type="NCBI Taxonomy" id="673535"/>
    <lineage>
        <taxon>Bacteria</taxon>
        <taxon>Bacillati</taxon>
        <taxon>Actinomycetota</taxon>
        <taxon>Actinomycetes</taxon>
        <taxon>Micromonosporales</taxon>
        <taxon>Micromonosporaceae</taxon>
        <taxon>Plantactinospora</taxon>
    </lineage>
</organism>
<dbReference type="CDD" id="cd00090">
    <property type="entry name" value="HTH_ARSR"/>
    <property type="match status" value="1"/>
</dbReference>
<keyword evidence="3" id="KW-0804">Transcription</keyword>
<proteinExistence type="predicted"/>
<protein>
    <submittedName>
        <fullName evidence="5">Transcriptional regulator</fullName>
    </submittedName>
</protein>
<dbReference type="InterPro" id="IPR036390">
    <property type="entry name" value="WH_DNA-bd_sf"/>
</dbReference>
<dbReference type="InterPro" id="IPR011991">
    <property type="entry name" value="ArsR-like_HTH"/>
</dbReference>
<evidence type="ECO:0000313" key="5">
    <source>
        <dbReference type="EMBL" id="GIG92722.1"/>
    </source>
</evidence>
<dbReference type="InterPro" id="IPR036388">
    <property type="entry name" value="WH-like_DNA-bd_sf"/>
</dbReference>
<evidence type="ECO:0000313" key="6">
    <source>
        <dbReference type="Proteomes" id="UP000646749"/>
    </source>
</evidence>
<evidence type="ECO:0000256" key="2">
    <source>
        <dbReference type="ARBA" id="ARBA00023125"/>
    </source>
</evidence>
<feature type="domain" description="HTH hxlR-type" evidence="4">
    <location>
        <begin position="24"/>
        <end position="122"/>
    </location>
</feature>
<evidence type="ECO:0000259" key="4">
    <source>
        <dbReference type="PROSITE" id="PS51118"/>
    </source>
</evidence>
<accession>A0ABQ4EDD4</accession>
<dbReference type="PANTHER" id="PTHR33204:SF39">
    <property type="entry name" value="TRANSCRIPTIONAL REGULATORY PROTEIN"/>
    <property type="match status" value="1"/>
</dbReference>
<dbReference type="InterPro" id="IPR002577">
    <property type="entry name" value="HTH_HxlR"/>
</dbReference>
<keyword evidence="2" id="KW-0238">DNA-binding</keyword>
<dbReference type="PROSITE" id="PS51118">
    <property type="entry name" value="HTH_HXLR"/>
    <property type="match status" value="1"/>
</dbReference>
<dbReference type="PANTHER" id="PTHR33204">
    <property type="entry name" value="TRANSCRIPTIONAL REGULATOR, MARR FAMILY"/>
    <property type="match status" value="1"/>
</dbReference>
<dbReference type="Proteomes" id="UP000646749">
    <property type="component" value="Unassembled WGS sequence"/>
</dbReference>
<keyword evidence="6" id="KW-1185">Reference proteome</keyword>
<dbReference type="Pfam" id="PF01638">
    <property type="entry name" value="HxlR"/>
    <property type="match status" value="1"/>
</dbReference>
<evidence type="ECO:0000256" key="3">
    <source>
        <dbReference type="ARBA" id="ARBA00023163"/>
    </source>
</evidence>
<evidence type="ECO:0000256" key="1">
    <source>
        <dbReference type="ARBA" id="ARBA00023015"/>
    </source>
</evidence>
<dbReference type="RefSeq" id="WP_203871051.1">
    <property type="nucleotide sequence ID" value="NZ_BONW01000046.1"/>
</dbReference>
<dbReference type="SUPFAM" id="SSF46785">
    <property type="entry name" value="Winged helix' DNA-binding domain"/>
    <property type="match status" value="1"/>
</dbReference>
<dbReference type="EMBL" id="BONW01000046">
    <property type="protein sequence ID" value="GIG92722.1"/>
    <property type="molecule type" value="Genomic_DNA"/>
</dbReference>
<comment type="caution">
    <text evidence="5">The sequence shown here is derived from an EMBL/GenBank/DDBJ whole genome shotgun (WGS) entry which is preliminary data.</text>
</comment>
<keyword evidence="1" id="KW-0805">Transcription regulation</keyword>
<sequence>MTTQTAAQRRARDRADHRERLADCPTQRVIAVLGDKWVALVLKELADGPRRSAELARAIAGASQKMLTQTLRGLERDGLVARTVEPAVPVRVGYRLTELGRSLLPVLASVTEWADRHVADIDLSRSRYDDRPVEPTPGT</sequence>
<name>A0ABQ4EDD4_9ACTN</name>